<evidence type="ECO:0000313" key="2">
    <source>
        <dbReference type="Proteomes" id="UP000467124"/>
    </source>
</evidence>
<dbReference type="Proteomes" id="UP000467124">
    <property type="component" value="Unassembled WGS sequence"/>
</dbReference>
<sequence>MSDGTRVWVRVGTVADHVVWMRPEAIEEASRELSFLVPMPHVLGSFTWWRPDVDEGVDRRARAHVFAYVEGAPVSPEPMIREDPSVDEVWWDDLRRAHDRISEAGWSGPGQSERRVRRWVSSLAGERFADTEIEWIPQHNDFHWQNLLAPKLTVVDWEGFSLAPAGSDAAHLLIYSLAHPPTADRVRDLFSDVLSGESGEMAQVFAAANVLTAVENGFHDDLREPIRDHVKSLLAD</sequence>
<name>A0A7K2J0D0_9ACTN</name>
<proteinExistence type="predicted"/>
<dbReference type="RefSeq" id="WP_161112152.1">
    <property type="nucleotide sequence ID" value="NZ_WWHY01000001.1"/>
</dbReference>
<organism evidence="1 2">
    <name type="scientific">Nocardiopsis alba</name>
    <dbReference type="NCBI Taxonomy" id="53437"/>
    <lineage>
        <taxon>Bacteria</taxon>
        <taxon>Bacillati</taxon>
        <taxon>Actinomycetota</taxon>
        <taxon>Actinomycetes</taxon>
        <taxon>Streptosporangiales</taxon>
        <taxon>Nocardiopsidaceae</taxon>
        <taxon>Nocardiopsis</taxon>
    </lineage>
</organism>
<dbReference type="AlphaFoldDB" id="A0A7K2J0D0"/>
<reference evidence="1 2" key="1">
    <citation type="journal article" date="2019" name="Nat. Commun.">
        <title>The antimicrobial potential of Streptomyces from insect microbiomes.</title>
        <authorList>
            <person name="Chevrette M.G."/>
            <person name="Carlson C.M."/>
            <person name="Ortega H.E."/>
            <person name="Thomas C."/>
            <person name="Ananiev G.E."/>
            <person name="Barns K.J."/>
            <person name="Book A.J."/>
            <person name="Cagnazzo J."/>
            <person name="Carlos C."/>
            <person name="Flanigan W."/>
            <person name="Grubbs K.J."/>
            <person name="Horn H.A."/>
            <person name="Hoffmann F.M."/>
            <person name="Klassen J.L."/>
            <person name="Knack J.J."/>
            <person name="Lewin G.R."/>
            <person name="McDonald B.R."/>
            <person name="Muller L."/>
            <person name="Melo W.G.P."/>
            <person name="Pinto-Tomas A.A."/>
            <person name="Schmitz A."/>
            <person name="Wendt-Pienkowski E."/>
            <person name="Wildman S."/>
            <person name="Zhao M."/>
            <person name="Zhang F."/>
            <person name="Bugni T.S."/>
            <person name="Andes D.R."/>
            <person name="Pupo M.T."/>
            <person name="Currie C.R."/>
        </authorList>
    </citation>
    <scope>NUCLEOTIDE SEQUENCE [LARGE SCALE GENOMIC DNA]</scope>
    <source>
        <strain evidence="1 2">SID5840</strain>
    </source>
</reference>
<protein>
    <submittedName>
        <fullName evidence="1">Phosphotransferase</fullName>
    </submittedName>
</protein>
<accession>A0A7K2J0D0</accession>
<comment type="caution">
    <text evidence="1">The sequence shown here is derived from an EMBL/GenBank/DDBJ whole genome shotgun (WGS) entry which is preliminary data.</text>
</comment>
<evidence type="ECO:0000313" key="1">
    <source>
        <dbReference type="EMBL" id="MYR35537.1"/>
    </source>
</evidence>
<dbReference type="SUPFAM" id="SSF56112">
    <property type="entry name" value="Protein kinase-like (PK-like)"/>
    <property type="match status" value="1"/>
</dbReference>
<dbReference type="Gene3D" id="3.90.1200.10">
    <property type="match status" value="1"/>
</dbReference>
<gene>
    <name evidence="1" type="ORF">GTW20_25560</name>
</gene>
<keyword evidence="1" id="KW-0808">Transferase</keyword>
<dbReference type="InterPro" id="IPR011009">
    <property type="entry name" value="Kinase-like_dom_sf"/>
</dbReference>
<dbReference type="GO" id="GO:0016740">
    <property type="term" value="F:transferase activity"/>
    <property type="evidence" value="ECO:0007669"/>
    <property type="project" value="UniProtKB-KW"/>
</dbReference>
<dbReference type="EMBL" id="WWHY01000001">
    <property type="protein sequence ID" value="MYR35537.1"/>
    <property type="molecule type" value="Genomic_DNA"/>
</dbReference>